<reference evidence="2 3" key="1">
    <citation type="submission" date="2020-05" db="EMBL/GenBank/DDBJ databases">
        <title>Complete genome sequence of Gemmatimonas greenlandica TET16.</title>
        <authorList>
            <person name="Zeng Y."/>
        </authorList>
    </citation>
    <scope>NUCLEOTIDE SEQUENCE [LARGE SCALE GENOMIC DNA]</scope>
    <source>
        <strain evidence="2 3">TET16</strain>
    </source>
</reference>
<accession>A0A6M4ISE6</accession>
<dbReference type="Proteomes" id="UP000500938">
    <property type="component" value="Chromosome"/>
</dbReference>
<dbReference type="EMBL" id="CP053085">
    <property type="protein sequence ID" value="QJR36376.1"/>
    <property type="molecule type" value="Genomic_DNA"/>
</dbReference>
<evidence type="ECO:0008006" key="4">
    <source>
        <dbReference type="Google" id="ProtNLM"/>
    </source>
</evidence>
<proteinExistence type="predicted"/>
<keyword evidence="1" id="KW-0732">Signal</keyword>
<evidence type="ECO:0000256" key="1">
    <source>
        <dbReference type="SAM" id="SignalP"/>
    </source>
</evidence>
<sequence>MPLRPTLLLALLLVIAPGAAMAQPTVPSTPAVPAVAPDTSQAAAVRVYLDCQSSRCDYDFFRDQMRWVNFVRDRLVSDVLLLVTSLRTGSGGSEYTIAAIGQSANRGRADTAVVFVAPNDADDVVRRQLARTFSLLLGPYAARTPLASRLTLNYAAPTTASASPKSVKDPWNFWVYRVSVNGFGNGEKRQSFVNGFSTISANRVTQSLKVNLSANLGYDQSRFELGDGETFTNIQRNYGGNALLVKSLGDHLSAGITASSQFSDYNNYDLNLRVTPALEYNVFPYKEFTRRQLTAFYAVGIASMRYQDVTIYDRTTETRPVHNLTVAWNARQPWGSVNMSLYGSQYLHDVSYNSYGISGFTDLRIAKGLAINVGGNYSRVNDQLYLRRGALSDNQVIARQQALATNYRFFVQLGMSYTFGSIYNTVVNPRFNGRGGQQF</sequence>
<feature type="signal peptide" evidence="1">
    <location>
        <begin position="1"/>
        <end position="22"/>
    </location>
</feature>
<feature type="chain" id="PRO_5026845375" description="DUF481 domain-containing protein" evidence="1">
    <location>
        <begin position="23"/>
        <end position="439"/>
    </location>
</feature>
<protein>
    <recommendedName>
        <fullName evidence="4">DUF481 domain-containing protein</fullName>
    </recommendedName>
</protein>
<dbReference type="AlphaFoldDB" id="A0A6M4ISE6"/>
<evidence type="ECO:0000313" key="2">
    <source>
        <dbReference type="EMBL" id="QJR36376.1"/>
    </source>
</evidence>
<gene>
    <name evidence="2" type="ORF">HKW67_13115</name>
</gene>
<evidence type="ECO:0000313" key="3">
    <source>
        <dbReference type="Proteomes" id="UP000500938"/>
    </source>
</evidence>
<keyword evidence="3" id="KW-1185">Reference proteome</keyword>
<name>A0A6M4ISE6_9BACT</name>
<dbReference type="KEGG" id="ggr:HKW67_13115"/>
<organism evidence="2 3">
    <name type="scientific">Gemmatimonas groenlandica</name>
    <dbReference type="NCBI Taxonomy" id="2732249"/>
    <lineage>
        <taxon>Bacteria</taxon>
        <taxon>Pseudomonadati</taxon>
        <taxon>Gemmatimonadota</taxon>
        <taxon>Gemmatimonadia</taxon>
        <taxon>Gemmatimonadales</taxon>
        <taxon>Gemmatimonadaceae</taxon>
        <taxon>Gemmatimonas</taxon>
    </lineage>
</organism>
<dbReference type="RefSeq" id="WP_171225808.1">
    <property type="nucleotide sequence ID" value="NZ_CP053085.1"/>
</dbReference>